<feature type="region of interest" description="Disordered" evidence="1">
    <location>
        <begin position="54"/>
        <end position="83"/>
    </location>
</feature>
<sequence>MWIKVGQVAVPWNTLACSSVCSSTHVPHGLASSPAASDGLRLLFYDRWSSTQYKNKDDSRVDNGNNTKTTDPNEASKADEAGG</sequence>
<protein>
    <submittedName>
        <fullName evidence="2">Uncharacterized protein</fullName>
    </submittedName>
</protein>
<comment type="caution">
    <text evidence="2">The sequence shown here is derived from an EMBL/GenBank/DDBJ whole genome shotgun (WGS) entry which is preliminary data.</text>
</comment>
<evidence type="ECO:0000256" key="1">
    <source>
        <dbReference type="SAM" id="MobiDB-lite"/>
    </source>
</evidence>
<accession>A0A8S1GQ93</accession>
<dbReference type="AlphaFoldDB" id="A0A8S1GQ93"/>
<proteinExistence type="predicted"/>
<feature type="compositionally biased region" description="Basic and acidic residues" evidence="1">
    <location>
        <begin position="74"/>
        <end position="83"/>
    </location>
</feature>
<dbReference type="Proteomes" id="UP000835052">
    <property type="component" value="Unassembled WGS sequence"/>
</dbReference>
<evidence type="ECO:0000313" key="3">
    <source>
        <dbReference type="Proteomes" id="UP000835052"/>
    </source>
</evidence>
<reference evidence="2" key="1">
    <citation type="submission" date="2020-10" db="EMBL/GenBank/DDBJ databases">
        <authorList>
            <person name="Kikuchi T."/>
        </authorList>
    </citation>
    <scope>NUCLEOTIDE SEQUENCE</scope>
    <source>
        <strain evidence="2">NKZ352</strain>
    </source>
</reference>
<organism evidence="2 3">
    <name type="scientific">Caenorhabditis auriculariae</name>
    <dbReference type="NCBI Taxonomy" id="2777116"/>
    <lineage>
        <taxon>Eukaryota</taxon>
        <taxon>Metazoa</taxon>
        <taxon>Ecdysozoa</taxon>
        <taxon>Nematoda</taxon>
        <taxon>Chromadorea</taxon>
        <taxon>Rhabditida</taxon>
        <taxon>Rhabditina</taxon>
        <taxon>Rhabditomorpha</taxon>
        <taxon>Rhabditoidea</taxon>
        <taxon>Rhabditidae</taxon>
        <taxon>Peloderinae</taxon>
        <taxon>Caenorhabditis</taxon>
    </lineage>
</organism>
<evidence type="ECO:0000313" key="2">
    <source>
        <dbReference type="EMBL" id="CAD6185121.1"/>
    </source>
</evidence>
<feature type="compositionally biased region" description="Polar residues" evidence="1">
    <location>
        <begin position="62"/>
        <end position="73"/>
    </location>
</feature>
<name>A0A8S1GQ93_9PELO</name>
<keyword evidence="3" id="KW-1185">Reference proteome</keyword>
<gene>
    <name evidence="2" type="ORF">CAUJ_LOCUS1040</name>
</gene>
<dbReference type="EMBL" id="CAJGYM010000002">
    <property type="protein sequence ID" value="CAD6185121.1"/>
    <property type="molecule type" value="Genomic_DNA"/>
</dbReference>